<evidence type="ECO:0000259" key="4">
    <source>
        <dbReference type="PROSITE" id="PS50085"/>
    </source>
</evidence>
<dbReference type="InterPro" id="IPR035974">
    <property type="entry name" value="Rap/Ran-GAP_sf"/>
</dbReference>
<proteinExistence type="predicted"/>
<reference evidence="5" key="1">
    <citation type="submission" date="2025-08" db="UniProtKB">
        <authorList>
            <consortium name="Ensembl"/>
        </authorList>
    </citation>
    <scope>IDENTIFICATION</scope>
</reference>
<dbReference type="FunFam" id="3.40.50.11210:FF:000001">
    <property type="entry name" value="Ral GTPase-activating protein subunit alpha-1 isoform 1"/>
    <property type="match status" value="1"/>
</dbReference>
<feature type="region of interest" description="Disordered" evidence="3">
    <location>
        <begin position="341"/>
        <end position="379"/>
    </location>
</feature>
<keyword evidence="2" id="KW-0597">Phosphoprotein</keyword>
<evidence type="ECO:0000313" key="5">
    <source>
        <dbReference type="Ensembl" id="ENSAMXP00005047981.1"/>
    </source>
</evidence>
<protein>
    <submittedName>
        <fullName evidence="5">Ral GTPase activating protein, alpha subunit 2 (catalytic)</fullName>
    </submittedName>
</protein>
<keyword evidence="1" id="KW-0343">GTPase activation</keyword>
<name>A0A8B9L6T3_ASTMX</name>
<dbReference type="GO" id="GO:0051056">
    <property type="term" value="P:regulation of small GTPase mediated signal transduction"/>
    <property type="evidence" value="ECO:0007669"/>
    <property type="project" value="InterPro"/>
</dbReference>
<dbReference type="Pfam" id="PF02145">
    <property type="entry name" value="Rap_GAP"/>
    <property type="match status" value="1"/>
</dbReference>
<dbReference type="PANTHER" id="PTHR10063:SF2">
    <property type="entry name" value="RAL GTPASE-ACTIVATING PROTEIN SUBUNIT ALPHA-2"/>
    <property type="match status" value="1"/>
</dbReference>
<feature type="compositionally biased region" description="Basic and acidic residues" evidence="3">
    <location>
        <begin position="1176"/>
        <end position="1193"/>
    </location>
</feature>
<accession>A0A8B9L6T3</accession>
<dbReference type="PROSITE" id="PS50085">
    <property type="entry name" value="RAPGAP"/>
    <property type="match status" value="1"/>
</dbReference>
<dbReference type="InterPro" id="IPR027107">
    <property type="entry name" value="Tuberin/Ral-act_asu"/>
</dbReference>
<dbReference type="Ensembl" id="ENSAMXT00005052065.1">
    <property type="protein sequence ID" value="ENSAMXP00005047981.1"/>
    <property type="gene ID" value="ENSAMXG00005021954.1"/>
</dbReference>
<dbReference type="InterPro" id="IPR046859">
    <property type="entry name" value="RGPA/RALGAPB_N"/>
</dbReference>
<feature type="domain" description="Rap-GAP" evidence="4">
    <location>
        <begin position="1245"/>
        <end position="1453"/>
    </location>
</feature>
<evidence type="ECO:0000256" key="1">
    <source>
        <dbReference type="ARBA" id="ARBA00022468"/>
    </source>
</evidence>
<feature type="region of interest" description="Disordered" evidence="3">
    <location>
        <begin position="1176"/>
        <end position="1207"/>
    </location>
</feature>
<dbReference type="GO" id="GO:0005634">
    <property type="term" value="C:nucleus"/>
    <property type="evidence" value="ECO:0007669"/>
    <property type="project" value="InterPro"/>
</dbReference>
<evidence type="ECO:0000256" key="3">
    <source>
        <dbReference type="SAM" id="MobiDB-lite"/>
    </source>
</evidence>
<organism evidence="5 6">
    <name type="scientific">Astyanax mexicanus</name>
    <name type="common">Blind cave fish</name>
    <name type="synonym">Astyanax fasciatus mexicanus</name>
    <dbReference type="NCBI Taxonomy" id="7994"/>
    <lineage>
        <taxon>Eukaryota</taxon>
        <taxon>Metazoa</taxon>
        <taxon>Chordata</taxon>
        <taxon>Craniata</taxon>
        <taxon>Vertebrata</taxon>
        <taxon>Euteleostomi</taxon>
        <taxon>Actinopterygii</taxon>
        <taxon>Neopterygii</taxon>
        <taxon>Teleostei</taxon>
        <taxon>Ostariophysi</taxon>
        <taxon>Characiformes</taxon>
        <taxon>Characoidei</taxon>
        <taxon>Acestrorhamphidae</taxon>
        <taxon>Acestrorhamphinae</taxon>
        <taxon>Astyanax</taxon>
    </lineage>
</organism>
<dbReference type="InterPro" id="IPR000331">
    <property type="entry name" value="Rap/Ran_GAP_dom"/>
</dbReference>
<feature type="compositionally biased region" description="Polar residues" evidence="3">
    <location>
        <begin position="366"/>
        <end position="379"/>
    </location>
</feature>
<dbReference type="Gene3D" id="3.40.50.11210">
    <property type="entry name" value="Rap/Ran-GAP"/>
    <property type="match status" value="1"/>
</dbReference>
<dbReference type="GO" id="GO:0005737">
    <property type="term" value="C:cytoplasm"/>
    <property type="evidence" value="ECO:0007669"/>
    <property type="project" value="TreeGrafter"/>
</dbReference>
<dbReference type="SUPFAM" id="SSF111347">
    <property type="entry name" value="Rap/Ran-GAP"/>
    <property type="match status" value="1"/>
</dbReference>
<feature type="compositionally biased region" description="Low complexity" evidence="3">
    <location>
        <begin position="1102"/>
        <end position="1118"/>
    </location>
</feature>
<feature type="region of interest" description="Disordered" evidence="3">
    <location>
        <begin position="1085"/>
        <end position="1120"/>
    </location>
</feature>
<dbReference type="GO" id="GO:0005096">
    <property type="term" value="F:GTPase activator activity"/>
    <property type="evidence" value="ECO:0007669"/>
    <property type="project" value="UniProtKB-KW"/>
</dbReference>
<dbReference type="Pfam" id="PF20412">
    <property type="entry name" value="RALGAPB_N"/>
    <property type="match status" value="1"/>
</dbReference>
<evidence type="ECO:0000313" key="6">
    <source>
        <dbReference type="Proteomes" id="UP000694621"/>
    </source>
</evidence>
<evidence type="ECO:0000256" key="2">
    <source>
        <dbReference type="ARBA" id="ARBA00022553"/>
    </source>
</evidence>
<dbReference type="Proteomes" id="UP000694621">
    <property type="component" value="Unplaced"/>
</dbReference>
<dbReference type="PANTHER" id="PTHR10063">
    <property type="entry name" value="TUBERIN"/>
    <property type="match status" value="1"/>
</dbReference>
<sequence length="1508" mass="171284">MFTRRGYGDVKKSTQKVLDPKKDVLTRLKHLRSLLDNCEKSELKALFETNCSQIYFIFYENFITLESNLKQKGKERTNDVKFDVLQKILQLLPEKIYSRWQFHSIGSILKKLLHTGNSFKIRCEGMRLFLLWLQALQTNCAEEQLLIFACLVPGFPAVLSSRGPCTLDTIIYNPFSNPPDGETVHTHIVPEEITPLVPAVPGEKVADDQTCYILQTVLKFMVIQASSLEWHKKDNQDTGFRFLFSLFKKYYLPHLFPSFTKVTNLYKPLLDLPHHRPKPLYVPVSRNNESTFCTRDQYLAPRVAFITWLVNFFLEKKYVSAATTSTKNGGEVLPKIMQTVTAGSSSQEKSSEQEPNGPVEQEKNHSNSSTLSDRRGSNSSLCSIEEEHRSVYDMVHCILLSTRDNVNFVNEVFHQAFLLPSCEASATRKVIKVYRKWILQERPTFMTEPEKTEHDEEEVEEGHSAINDICGFFTGFLHKCINYFDANCFVLMSTCHKKTKNFVYLQVFLTNSANVFLLEPCQDVPKLLENQVEVCRAVLSIYRHMIMEQNMNRQTWEQMLQVLLRITEAVMKRPQEDQRKDVFAQSLASVLFRTIIVAWVRANLCVFISRELWDELLAVLSSLSHWEELVSEWASIMDSLTVVLARYVYGLDLNNLPLDKLSEQKEKKQRGRGVCGLGKNKSTADKFWRNSGDQPGAGAQEPMRFRSATTTGAPAVEKARNNVRQKIRDNLGINVDIQPDLSRTLFIPPLRMLASWLFKATMLPAEFKSGKLQAYRLICDMMTKHQDVLPNSDFLVYLYHVMHKGFTSDDQDVLNTMIRWCSPRFFFLGLPGFTMLVGDFITAAARVLGADSFEAPRIEAQTLLGSLVCFPSLYQQIPSLQAIPGTQDIVVGREDIKDYLVNILLKTAQIVFHYLLSLADLSTDYDPFLPLGQVKSSEPQPMHSAAGDFGSKPVGEKKRRNMELIPLTARMIMMHLVNHLGHHPLSGGPALLHSLVNENHDNPYVESSELSSEVFKSPNLQLFVFNDSTLVSYLQIPSEGSSAPPREHASEVRVIVRDISGKYSWDGSILYKTLEGTNLHCSSGEEEASFHQHQHHHHTDRSSTSSRPSSSHTSRCSSAVELEDSVDALDQLLEDLGISSPECLPQPQQTLNQPAPPPMGMNHDIETAIMEAIHRQTKQEEEEVAWRRSEDPSVRAANQRPPSQQDPKAPFYFCRLLLNDLGMNSWDRRKSFHLLKKNSKLLRELKNLDSRQCRETHKIAVFYIGEGQEDKYSILSNTEGSQVYEVFVSGLGWEVDLATHCGFMGGLQRNGSTGTTAPYYATSTVEVIFHVSTRMPSDSDDSITKKLRHLGNDEVQIVWSEHTRDYRRGIIPTDFGDVLIIIYPMKNHMFFIQIMKKPQVPFFGPLFDGAIVTGTLLPSLVRATCINASRAVKSRLTLYQSFYEERALYLEAIILNHKENMMFEDFAAQSSDSFPVLTAPLSPLRCFIHPALWPSALCSKATACLQCS</sequence>